<reference evidence="5 6" key="1">
    <citation type="submission" date="2020-08" db="EMBL/GenBank/DDBJ databases">
        <title>Cohnella phylogeny.</title>
        <authorList>
            <person name="Dunlap C."/>
        </authorList>
    </citation>
    <scope>NUCLEOTIDE SEQUENCE [LARGE SCALE GENOMIC DNA]</scope>
    <source>
        <strain evidence="5 6">DSM 103658</strain>
    </source>
</reference>
<proteinExistence type="predicted"/>
<dbReference type="InterPro" id="IPR036683">
    <property type="entry name" value="CO_DH_flav_C_dom_sf"/>
</dbReference>
<dbReference type="Gene3D" id="3.30.43.10">
    <property type="entry name" value="Uridine Diphospho-n-acetylenolpyruvylglucosamine Reductase, domain 2"/>
    <property type="match status" value="1"/>
</dbReference>
<accession>A0A841TEF5</accession>
<dbReference type="InterPro" id="IPR016166">
    <property type="entry name" value="FAD-bd_PCMH"/>
</dbReference>
<dbReference type="AlphaFoldDB" id="A0A841TEF5"/>
<dbReference type="EMBL" id="JACJVN010000055">
    <property type="protein sequence ID" value="MBB6678445.1"/>
    <property type="molecule type" value="Genomic_DNA"/>
</dbReference>
<evidence type="ECO:0000313" key="5">
    <source>
        <dbReference type="EMBL" id="MBB6678445.1"/>
    </source>
</evidence>
<dbReference type="SMART" id="SM01092">
    <property type="entry name" value="CO_deh_flav_C"/>
    <property type="match status" value="1"/>
</dbReference>
<keyword evidence="3" id="KW-0560">Oxidoreductase</keyword>
<dbReference type="Proteomes" id="UP000574133">
    <property type="component" value="Unassembled WGS sequence"/>
</dbReference>
<dbReference type="InterPro" id="IPR016167">
    <property type="entry name" value="FAD-bd_PCMH_sub1"/>
</dbReference>
<dbReference type="PROSITE" id="PS51387">
    <property type="entry name" value="FAD_PCMH"/>
    <property type="match status" value="1"/>
</dbReference>
<dbReference type="Gene3D" id="3.30.390.50">
    <property type="entry name" value="CO dehydrogenase flavoprotein, C-terminal domain"/>
    <property type="match status" value="1"/>
</dbReference>
<evidence type="ECO:0000256" key="3">
    <source>
        <dbReference type="ARBA" id="ARBA00023002"/>
    </source>
</evidence>
<dbReference type="InterPro" id="IPR016169">
    <property type="entry name" value="FAD-bd_PCMH_sub2"/>
</dbReference>
<name>A0A841TEF5_9BACL</name>
<organism evidence="5 6">
    <name type="scientific">Cohnella lubricantis</name>
    <dbReference type="NCBI Taxonomy" id="2163172"/>
    <lineage>
        <taxon>Bacteria</taxon>
        <taxon>Bacillati</taxon>
        <taxon>Bacillota</taxon>
        <taxon>Bacilli</taxon>
        <taxon>Bacillales</taxon>
        <taxon>Paenibacillaceae</taxon>
        <taxon>Cohnella</taxon>
    </lineage>
</organism>
<evidence type="ECO:0000256" key="1">
    <source>
        <dbReference type="ARBA" id="ARBA00022630"/>
    </source>
</evidence>
<evidence type="ECO:0000256" key="2">
    <source>
        <dbReference type="ARBA" id="ARBA00022827"/>
    </source>
</evidence>
<dbReference type="GO" id="GO:0016491">
    <property type="term" value="F:oxidoreductase activity"/>
    <property type="evidence" value="ECO:0007669"/>
    <property type="project" value="UniProtKB-KW"/>
</dbReference>
<dbReference type="InterPro" id="IPR005107">
    <property type="entry name" value="CO_DH_flav_C"/>
</dbReference>
<sequence>MIGFDFDYYRPSSIEEAVSVYQRLEGQGRHPVYLSGSTEFITFARVGLMCSGAVIDLKGIPECRMLAAGEREMTFGAALTLSELDDSKAFPLLGDTGAGIADRTSRNKITLGGNVCSRLIYKEAVLPLLLTDSDVVVAGSSGIRRVPISRLFDREMRLGRGEFLVQFIVGSSYRSLPYASVKKRKASAIDYPVVTVTALAAPQGVRYAFSGLCAFPFRSEAVERALNERGLPPEERIRLAAGMLPEPILSDVKASADYRELVWRLTLTDVMEALES</sequence>
<keyword evidence="6" id="KW-1185">Reference proteome</keyword>
<dbReference type="RefSeq" id="WP_185179710.1">
    <property type="nucleotide sequence ID" value="NZ_CBCSEP010000009.1"/>
</dbReference>
<dbReference type="InterPro" id="IPR036318">
    <property type="entry name" value="FAD-bd_PCMH-like_sf"/>
</dbReference>
<dbReference type="Pfam" id="PF00941">
    <property type="entry name" value="FAD_binding_5"/>
    <property type="match status" value="1"/>
</dbReference>
<keyword evidence="2" id="KW-0274">FAD</keyword>
<evidence type="ECO:0000259" key="4">
    <source>
        <dbReference type="PROSITE" id="PS51387"/>
    </source>
</evidence>
<dbReference type="SUPFAM" id="SSF56176">
    <property type="entry name" value="FAD-binding/transporter-associated domain-like"/>
    <property type="match status" value="1"/>
</dbReference>
<protein>
    <submittedName>
        <fullName evidence="5">FAD binding domain-containing protein</fullName>
    </submittedName>
</protein>
<evidence type="ECO:0000313" key="6">
    <source>
        <dbReference type="Proteomes" id="UP000574133"/>
    </source>
</evidence>
<keyword evidence="1" id="KW-0285">Flavoprotein</keyword>
<gene>
    <name evidence="5" type="ORF">H4Q31_14145</name>
</gene>
<feature type="domain" description="FAD-binding PCMH-type" evidence="4">
    <location>
        <begin position="1"/>
        <end position="174"/>
    </location>
</feature>
<dbReference type="PANTHER" id="PTHR42659">
    <property type="entry name" value="XANTHINE DEHYDROGENASE SUBUNIT C-RELATED"/>
    <property type="match status" value="1"/>
</dbReference>
<dbReference type="InterPro" id="IPR051312">
    <property type="entry name" value="Diverse_Substr_Oxidored"/>
</dbReference>
<dbReference type="SUPFAM" id="SSF55447">
    <property type="entry name" value="CO dehydrogenase flavoprotein C-terminal domain-like"/>
    <property type="match status" value="1"/>
</dbReference>
<comment type="caution">
    <text evidence="5">The sequence shown here is derived from an EMBL/GenBank/DDBJ whole genome shotgun (WGS) entry which is preliminary data.</text>
</comment>
<dbReference type="InterPro" id="IPR002346">
    <property type="entry name" value="Mopterin_DH_FAD-bd"/>
</dbReference>
<dbReference type="PANTHER" id="PTHR42659:SF2">
    <property type="entry name" value="XANTHINE DEHYDROGENASE SUBUNIT C-RELATED"/>
    <property type="match status" value="1"/>
</dbReference>
<dbReference type="GO" id="GO:0071949">
    <property type="term" value="F:FAD binding"/>
    <property type="evidence" value="ECO:0007669"/>
    <property type="project" value="InterPro"/>
</dbReference>
<dbReference type="Gene3D" id="3.30.465.10">
    <property type="match status" value="1"/>
</dbReference>